<sequence length="317" mass="34594">MKLIEQDEVSSLLSMAKCIDIMEATLADLATGKAKQSLRSVFPIDDRNVLGMMPGLLIDENIVGTKMITVFPENHEQGLPSHQGFVFLFDAQTGKPLAMVDAEEITTIRTAAVSAVATHYLADKSASVLTVLGTGLQARSHIDAMLQVRPITDIHLWGRSKDHADHLQKELQEKYELPIYVHETVQSAVQHADIICTVTASVDPILRGEWIKSGAHINAVGACRASDRELDSALVKKSQLFVDRIESAVHEAGDYLIPLEEGEISADHILGELGDLIVGKVQGRKTKEEITLFKSLGLAIEDVAVAHFIYKQSKQGG</sequence>
<dbReference type="RefSeq" id="WP_191142854.1">
    <property type="nucleotide sequence ID" value="NZ_JACXAH010000045.1"/>
</dbReference>
<evidence type="ECO:0000313" key="2">
    <source>
        <dbReference type="EMBL" id="MBD1373906.1"/>
    </source>
</evidence>
<keyword evidence="3" id="KW-1185">Reference proteome</keyword>
<dbReference type="PANTHER" id="PTHR13812:SF19">
    <property type="entry name" value="KETIMINE REDUCTASE MU-CRYSTALLIN"/>
    <property type="match status" value="1"/>
</dbReference>
<dbReference type="InterPro" id="IPR003462">
    <property type="entry name" value="ODC_Mu_crystall"/>
</dbReference>
<reference evidence="2" key="1">
    <citation type="submission" date="2020-09" db="EMBL/GenBank/DDBJ databases">
        <title>A novel bacterium of genus Hazenella, isolated from South China Sea.</title>
        <authorList>
            <person name="Huang H."/>
            <person name="Mo K."/>
            <person name="Hu Y."/>
        </authorList>
    </citation>
    <scope>NUCLEOTIDE SEQUENCE</scope>
    <source>
        <strain evidence="2">IB182357</strain>
    </source>
</reference>
<evidence type="ECO:0000313" key="3">
    <source>
        <dbReference type="Proteomes" id="UP000661691"/>
    </source>
</evidence>
<dbReference type="Pfam" id="PF02423">
    <property type="entry name" value="OCD_Mu_crystall"/>
    <property type="match status" value="1"/>
</dbReference>
<dbReference type="Gene3D" id="3.30.1780.10">
    <property type="entry name" value="ornithine cyclodeaminase, domain 1"/>
    <property type="match status" value="1"/>
</dbReference>
<comment type="caution">
    <text evidence="2">The sequence shown here is derived from an EMBL/GenBank/DDBJ whole genome shotgun (WGS) entry which is preliminary data.</text>
</comment>
<organism evidence="2 3">
    <name type="scientific">Polycladospora coralii</name>
    <dbReference type="NCBI Taxonomy" id="2771432"/>
    <lineage>
        <taxon>Bacteria</taxon>
        <taxon>Bacillati</taxon>
        <taxon>Bacillota</taxon>
        <taxon>Bacilli</taxon>
        <taxon>Bacillales</taxon>
        <taxon>Thermoactinomycetaceae</taxon>
        <taxon>Polycladospora</taxon>
    </lineage>
</organism>
<dbReference type="GO" id="GO:0005737">
    <property type="term" value="C:cytoplasm"/>
    <property type="evidence" value="ECO:0007669"/>
    <property type="project" value="TreeGrafter"/>
</dbReference>
<gene>
    <name evidence="2" type="ORF">IC620_16295</name>
</gene>
<dbReference type="InterPro" id="IPR023401">
    <property type="entry name" value="ODC_N"/>
</dbReference>
<dbReference type="FunFam" id="3.40.50.720:FF:000311">
    <property type="entry name" value="Ornithine cyclodeaminase"/>
    <property type="match status" value="1"/>
</dbReference>
<dbReference type="InterPro" id="IPR036291">
    <property type="entry name" value="NAD(P)-bd_dom_sf"/>
</dbReference>
<dbReference type="AlphaFoldDB" id="A0A926RYX1"/>
<dbReference type="PANTHER" id="PTHR13812">
    <property type="entry name" value="KETIMINE REDUCTASE MU-CRYSTALLIN"/>
    <property type="match status" value="1"/>
</dbReference>
<accession>A0A926RYX1</accession>
<comment type="similarity">
    <text evidence="1">Belongs to the ornithine cyclodeaminase/mu-crystallin family.</text>
</comment>
<dbReference type="EMBL" id="JACXAH010000045">
    <property type="protein sequence ID" value="MBD1373906.1"/>
    <property type="molecule type" value="Genomic_DNA"/>
</dbReference>
<evidence type="ECO:0000256" key="1">
    <source>
        <dbReference type="ARBA" id="ARBA00008903"/>
    </source>
</evidence>
<name>A0A926RYX1_9BACL</name>
<dbReference type="GO" id="GO:0016491">
    <property type="term" value="F:oxidoreductase activity"/>
    <property type="evidence" value="ECO:0007669"/>
    <property type="project" value="UniProtKB-ARBA"/>
</dbReference>
<dbReference type="GO" id="GO:0019752">
    <property type="term" value="P:carboxylic acid metabolic process"/>
    <property type="evidence" value="ECO:0007669"/>
    <property type="project" value="UniProtKB-ARBA"/>
</dbReference>
<protein>
    <submittedName>
        <fullName evidence="2">Ornithine cyclodeaminase family protein</fullName>
    </submittedName>
</protein>
<dbReference type="Gene3D" id="3.40.50.720">
    <property type="entry name" value="NAD(P)-binding Rossmann-like Domain"/>
    <property type="match status" value="1"/>
</dbReference>
<dbReference type="Proteomes" id="UP000661691">
    <property type="component" value="Unassembled WGS sequence"/>
</dbReference>
<dbReference type="PIRSF" id="PIRSF001439">
    <property type="entry name" value="CryM"/>
    <property type="match status" value="1"/>
</dbReference>
<dbReference type="GO" id="GO:0042562">
    <property type="term" value="F:hormone binding"/>
    <property type="evidence" value="ECO:0007669"/>
    <property type="project" value="TreeGrafter"/>
</dbReference>
<dbReference type="SUPFAM" id="SSF51735">
    <property type="entry name" value="NAD(P)-binding Rossmann-fold domains"/>
    <property type="match status" value="1"/>
</dbReference>
<proteinExistence type="inferred from homology"/>